<dbReference type="Gene3D" id="3.30.1360.120">
    <property type="entry name" value="Probable tRNA modification gtpase trme, domain 1"/>
    <property type="match status" value="1"/>
</dbReference>
<dbReference type="InterPro" id="IPR007375">
    <property type="entry name" value="SoxG"/>
</dbReference>
<evidence type="ECO:0008006" key="3">
    <source>
        <dbReference type="Google" id="ProtNLM"/>
    </source>
</evidence>
<comment type="caution">
    <text evidence="1">The sequence shown here is derived from an EMBL/GenBank/DDBJ whole genome shotgun (WGS) entry which is preliminary data.</text>
</comment>
<dbReference type="Proteomes" id="UP000051213">
    <property type="component" value="Unassembled WGS sequence"/>
</dbReference>
<accession>A0A0R2UHF2</accession>
<dbReference type="AlphaFoldDB" id="A0A0R2UHF2"/>
<evidence type="ECO:0000313" key="1">
    <source>
        <dbReference type="EMBL" id="KRO96736.1"/>
    </source>
</evidence>
<proteinExistence type="predicted"/>
<organism evidence="1 2">
    <name type="scientific">SAR92 bacterium BACL26 MAG-121220-bin70</name>
    <dbReference type="NCBI Taxonomy" id="1655626"/>
    <lineage>
        <taxon>Bacteria</taxon>
        <taxon>Pseudomonadati</taxon>
        <taxon>Pseudomonadota</taxon>
        <taxon>Gammaproteobacteria</taxon>
        <taxon>Cellvibrionales</taxon>
        <taxon>Porticoccaceae</taxon>
        <taxon>SAR92 clade</taxon>
    </lineage>
</organism>
<gene>
    <name evidence="1" type="ORF">ABS24_06370</name>
</gene>
<evidence type="ECO:0000313" key="2">
    <source>
        <dbReference type="Proteomes" id="UP000051213"/>
    </source>
</evidence>
<dbReference type="Pfam" id="PF04268">
    <property type="entry name" value="SoxG"/>
    <property type="match status" value="1"/>
</dbReference>
<dbReference type="EMBL" id="LICA01000040">
    <property type="protein sequence ID" value="KRO96736.1"/>
    <property type="molecule type" value="Genomic_DNA"/>
</dbReference>
<protein>
    <recommendedName>
        <fullName evidence="3">Sarcosine oxidase subunit gamma</fullName>
    </recommendedName>
</protein>
<dbReference type="InterPro" id="IPR027266">
    <property type="entry name" value="TrmE/GcvT-like"/>
</dbReference>
<reference evidence="1 2" key="1">
    <citation type="submission" date="2015-10" db="EMBL/GenBank/DDBJ databases">
        <title>Metagenome-Assembled Genomes uncover a global brackish microbiome.</title>
        <authorList>
            <person name="Hugerth L.W."/>
            <person name="Larsson J."/>
            <person name="Alneberg J."/>
            <person name="Lindh M.V."/>
            <person name="Legrand C."/>
            <person name="Pinhassi J."/>
            <person name="Andersson A.F."/>
        </authorList>
    </citation>
    <scope>NUCLEOTIDE SEQUENCE [LARGE SCALE GENOMIC DNA]</scope>
    <source>
        <strain evidence="1">BACL26 MAG-121220-bin70</strain>
    </source>
</reference>
<dbReference type="Gene3D" id="3.30.70.1520">
    <property type="entry name" value="Heterotetrameric sarcosine oxidase"/>
    <property type="match status" value="1"/>
</dbReference>
<sequence length="214" mass="23339">MSKLDAQTVILESPLHYFSKISSHPTSSSQLFNGDLEFGVVAKEMSLGCQLNLRGDTSDERFVTGVKTVLGVALATAPGTYQYNSDTAVYWLGPNEWLITSAKEAAELEALLRSKLEGHIAIVDVSGGQTLVNLRGHGVRTLLKKASVYDFYSWTDAVPGTGRCAQTTFAKATAIIANRTDGSFDIIIRRSFSDYIAQWLLDAAQEYGCRIESC</sequence>
<dbReference type="SUPFAM" id="SSF103025">
    <property type="entry name" value="Folate-binding domain"/>
    <property type="match status" value="1"/>
</dbReference>
<name>A0A0R2UHF2_9GAMM</name>